<organism evidence="2 3">
    <name type="scientific">Parasphingopyxis marina</name>
    <dbReference type="NCBI Taxonomy" id="2761622"/>
    <lineage>
        <taxon>Bacteria</taxon>
        <taxon>Pseudomonadati</taxon>
        <taxon>Pseudomonadota</taxon>
        <taxon>Alphaproteobacteria</taxon>
        <taxon>Sphingomonadales</taxon>
        <taxon>Sphingomonadaceae</taxon>
        <taxon>Parasphingopyxis</taxon>
    </lineage>
</organism>
<feature type="chain" id="PRO_5032547673" description="Tetratricopeptide repeat protein" evidence="1">
    <location>
        <begin position="24"/>
        <end position="430"/>
    </location>
</feature>
<feature type="signal peptide" evidence="1">
    <location>
        <begin position="1"/>
        <end position="23"/>
    </location>
</feature>
<evidence type="ECO:0000256" key="1">
    <source>
        <dbReference type="SAM" id="SignalP"/>
    </source>
</evidence>
<comment type="caution">
    <text evidence="2">The sequence shown here is derived from an EMBL/GenBank/DDBJ whole genome shotgun (WGS) entry which is preliminary data.</text>
</comment>
<keyword evidence="3" id="KW-1185">Reference proteome</keyword>
<dbReference type="RefSeq" id="WP_185801099.1">
    <property type="nucleotide sequence ID" value="NZ_JACJVJ010000002.1"/>
</dbReference>
<evidence type="ECO:0008006" key="4">
    <source>
        <dbReference type="Google" id="ProtNLM"/>
    </source>
</evidence>
<evidence type="ECO:0000313" key="3">
    <source>
        <dbReference type="Proteomes" id="UP000564378"/>
    </source>
</evidence>
<sequence>MKRVSLFTMAAALAFGAAVPAAAYQPSDVVAEFDQGELGDELRGLIGSAQAAMNAEGAPVDIAAVRGELEQAQDLIQNDDERFIVGQLFVSLAAKMQEQGMDAAQVTATQARGLRLSLDSDRVTLDRRGIYWQVVASAANAAGDSATALQGFRNSLHYDPNNADAHIQVALASFNAGDHPAGYQHARDAFRVARADGGAIDSSWLSVPFRFAFETRDMARTIEFGTEYVKEQPSATNWNEVIRVFQTVGEFDDAGNLDALRLMRAANAFDAASVNEYIQIAARRGLPNEAKTVYDAAVAGNAIPANPTIASELDADIPADRSSLGESEAQARSAANGRIALNTGDAFASYGQNEKALELYAVAAEKGGVDAGTVNLHRGNVLFNLGRMDEARQAFEAVTGDRAGHAAFWLQLIDQRTAASAPASAEEPAE</sequence>
<dbReference type="AlphaFoldDB" id="A0A842I1Y0"/>
<reference evidence="2 3" key="1">
    <citation type="submission" date="2020-08" db="EMBL/GenBank/DDBJ databases">
        <title>Draft genome sequence of Parasphingopyxis sp. GrpM-11.</title>
        <authorList>
            <person name="Oh J."/>
            <person name="Roh D.-H."/>
        </authorList>
    </citation>
    <scope>NUCLEOTIDE SEQUENCE [LARGE SCALE GENOMIC DNA]</scope>
    <source>
        <strain evidence="2 3">GrpM-11</strain>
    </source>
</reference>
<evidence type="ECO:0000313" key="2">
    <source>
        <dbReference type="EMBL" id="MBC2777784.1"/>
    </source>
</evidence>
<name>A0A842I1Y0_9SPHN</name>
<gene>
    <name evidence="2" type="ORF">H6P80_09130</name>
</gene>
<protein>
    <recommendedName>
        <fullName evidence="4">Tetratricopeptide repeat protein</fullName>
    </recommendedName>
</protein>
<dbReference type="InterPro" id="IPR011990">
    <property type="entry name" value="TPR-like_helical_dom_sf"/>
</dbReference>
<dbReference type="SUPFAM" id="SSF48452">
    <property type="entry name" value="TPR-like"/>
    <property type="match status" value="1"/>
</dbReference>
<proteinExistence type="predicted"/>
<keyword evidence="1" id="KW-0732">Signal</keyword>
<accession>A0A842I1Y0</accession>
<dbReference type="Proteomes" id="UP000564378">
    <property type="component" value="Unassembled WGS sequence"/>
</dbReference>
<dbReference type="EMBL" id="JACJVJ010000002">
    <property type="protein sequence ID" value="MBC2777784.1"/>
    <property type="molecule type" value="Genomic_DNA"/>
</dbReference>
<dbReference type="Gene3D" id="1.25.40.10">
    <property type="entry name" value="Tetratricopeptide repeat domain"/>
    <property type="match status" value="2"/>
</dbReference>